<gene>
    <name evidence="1" type="ORF">CWI39_1409p0020</name>
</gene>
<accession>A0A4Q9L1U2</accession>
<dbReference type="VEuPathDB" id="MicrosporidiaDB:CWI39_1409p0020"/>
<reference evidence="1 2" key="1">
    <citation type="submission" date="2017-12" db="EMBL/GenBank/DDBJ databases">
        <authorList>
            <person name="Pombert J.-F."/>
            <person name="Haag K.L."/>
            <person name="Ebert D."/>
        </authorList>
    </citation>
    <scope>NUCLEOTIDE SEQUENCE [LARGE SCALE GENOMIC DNA]</scope>
    <source>
        <strain evidence="1">IL-BN-2</strain>
    </source>
</reference>
<dbReference type="AlphaFoldDB" id="A0A4Q9L1U2"/>
<protein>
    <recommendedName>
        <fullName evidence="3">Ubiquitin-like domain-containing protein</fullName>
    </recommendedName>
</protein>
<feature type="non-terminal residue" evidence="1">
    <location>
        <position position="87"/>
    </location>
</feature>
<proteinExistence type="predicted"/>
<dbReference type="Proteomes" id="UP000293045">
    <property type="component" value="Unassembled WGS sequence"/>
</dbReference>
<organism evidence="1 2">
    <name type="scientific">Hamiltosporidium magnivora</name>
    <dbReference type="NCBI Taxonomy" id="148818"/>
    <lineage>
        <taxon>Eukaryota</taxon>
        <taxon>Fungi</taxon>
        <taxon>Fungi incertae sedis</taxon>
        <taxon>Microsporidia</taxon>
        <taxon>Dubosqiidae</taxon>
        <taxon>Hamiltosporidium</taxon>
    </lineage>
</organism>
<name>A0A4Q9L1U2_9MICR</name>
<comment type="caution">
    <text evidence="1">The sequence shown here is derived from an EMBL/GenBank/DDBJ whole genome shotgun (WGS) entry which is preliminary data.</text>
</comment>
<dbReference type="VEuPathDB" id="MicrosporidiaDB:CWI36_2108p0010"/>
<dbReference type="EMBL" id="PIXR01001409">
    <property type="protein sequence ID" value="TBU01348.1"/>
    <property type="molecule type" value="Genomic_DNA"/>
</dbReference>
<evidence type="ECO:0000313" key="1">
    <source>
        <dbReference type="EMBL" id="TBU01348.1"/>
    </source>
</evidence>
<evidence type="ECO:0000313" key="2">
    <source>
        <dbReference type="Proteomes" id="UP000293045"/>
    </source>
</evidence>
<sequence>MILRIQGPTKFVRVDIPLTSKLDEILPEKFNTSTYKVSTDEECKNVILTDVPIQELKLQPGQYLYIHYSIETDTLLTTENKPKESNK</sequence>
<evidence type="ECO:0008006" key="3">
    <source>
        <dbReference type="Google" id="ProtNLM"/>
    </source>
</evidence>